<dbReference type="AlphaFoldDB" id="A0A6J6LBR1"/>
<keyword evidence="4 5" id="KW-0472">Membrane</keyword>
<name>A0A6J6LBR1_9ZZZZ</name>
<dbReference type="PANTHER" id="PTHR22773">
    <property type="entry name" value="NADH DEHYDROGENASE"/>
    <property type="match status" value="1"/>
</dbReference>
<protein>
    <submittedName>
        <fullName evidence="7">Unannotated protein</fullName>
    </submittedName>
</protein>
<evidence type="ECO:0000256" key="1">
    <source>
        <dbReference type="ARBA" id="ARBA00004141"/>
    </source>
</evidence>
<feature type="transmembrane region" description="Helical" evidence="5">
    <location>
        <begin position="28"/>
        <end position="49"/>
    </location>
</feature>
<proteinExistence type="predicted"/>
<dbReference type="InterPro" id="IPR001750">
    <property type="entry name" value="ND/Mrp_TM"/>
</dbReference>
<gene>
    <name evidence="7" type="ORF">UFOPK2245_01023</name>
</gene>
<accession>A0A6J6LBR1</accession>
<feature type="transmembrane region" description="Helical" evidence="5">
    <location>
        <begin position="165"/>
        <end position="189"/>
    </location>
</feature>
<dbReference type="EMBL" id="CAEZWK010000041">
    <property type="protein sequence ID" value="CAB4658123.1"/>
    <property type="molecule type" value="Genomic_DNA"/>
</dbReference>
<keyword evidence="2 5" id="KW-0812">Transmembrane</keyword>
<organism evidence="7">
    <name type="scientific">freshwater metagenome</name>
    <dbReference type="NCBI Taxonomy" id="449393"/>
    <lineage>
        <taxon>unclassified sequences</taxon>
        <taxon>metagenomes</taxon>
        <taxon>ecological metagenomes</taxon>
    </lineage>
</organism>
<evidence type="ECO:0000313" key="7">
    <source>
        <dbReference type="EMBL" id="CAB4658123.1"/>
    </source>
</evidence>
<feature type="transmembrane region" description="Helical" evidence="5">
    <location>
        <begin position="125"/>
        <end position="145"/>
    </location>
</feature>
<feature type="domain" description="NADH:quinone oxidoreductase/Mrp antiporter transmembrane" evidence="6">
    <location>
        <begin position="3"/>
        <end position="175"/>
    </location>
</feature>
<keyword evidence="3 5" id="KW-1133">Transmembrane helix</keyword>
<evidence type="ECO:0000259" key="6">
    <source>
        <dbReference type="Pfam" id="PF00361"/>
    </source>
</evidence>
<evidence type="ECO:0000256" key="2">
    <source>
        <dbReference type="ARBA" id="ARBA00022692"/>
    </source>
</evidence>
<comment type="subcellular location">
    <subcellularLocation>
        <location evidence="1">Membrane</location>
        <topology evidence="1">Multi-pass membrane protein</topology>
    </subcellularLocation>
</comment>
<feature type="transmembrane region" description="Helical" evidence="5">
    <location>
        <begin position="56"/>
        <end position="76"/>
    </location>
</feature>
<evidence type="ECO:0000256" key="4">
    <source>
        <dbReference type="ARBA" id="ARBA00023136"/>
    </source>
</evidence>
<feature type="transmembrane region" description="Helical" evidence="5">
    <location>
        <begin position="82"/>
        <end position="104"/>
    </location>
</feature>
<feature type="transmembrane region" description="Helical" evidence="5">
    <location>
        <begin position="210"/>
        <end position="231"/>
    </location>
</feature>
<dbReference type="GO" id="GO:0016020">
    <property type="term" value="C:membrane"/>
    <property type="evidence" value="ECO:0007669"/>
    <property type="project" value="UniProtKB-SubCell"/>
</dbReference>
<dbReference type="Pfam" id="PF00361">
    <property type="entry name" value="Proton_antipo_M"/>
    <property type="match status" value="1"/>
</dbReference>
<reference evidence="7" key="1">
    <citation type="submission" date="2020-05" db="EMBL/GenBank/DDBJ databases">
        <authorList>
            <person name="Chiriac C."/>
            <person name="Salcher M."/>
            <person name="Ghai R."/>
            <person name="Kavagutti S V."/>
        </authorList>
    </citation>
    <scope>NUCLEOTIDE SEQUENCE</scope>
</reference>
<sequence length="239" mass="25452">MAAATKVAAFGAMLRIYYTVFANAEWSWSPVLTAIAVITMLLGSLVAVTQRDVKRMLAYSSIAHAGFLLTGVIALNKSGLDATIFYLFAYGITTVGAFAVVTLVRDSSGEVTDLNRWKGLGKRSPFAASTFAFFLLAFAGIPLTSGFIGKFSIFSAAYESGATGLVLVAIFSSALAAFFYIRVIVLMFFSDVSEDGTGVEIPSLLTRSTIVVSAAITLILGVYPTPIINFISDLAIFIR</sequence>
<evidence type="ECO:0000256" key="5">
    <source>
        <dbReference type="SAM" id="Phobius"/>
    </source>
</evidence>
<evidence type="ECO:0000256" key="3">
    <source>
        <dbReference type="ARBA" id="ARBA00022989"/>
    </source>
</evidence>